<evidence type="ECO:0000313" key="4">
    <source>
        <dbReference type="Proteomes" id="UP000039046"/>
    </source>
</evidence>
<dbReference type="HOGENOM" id="CLU_013057_0_0_1"/>
<dbReference type="Pfam" id="PF26118">
    <property type="entry name" value="DUF8035"/>
    <property type="match status" value="1"/>
</dbReference>
<sequence>MSGGPTTVEHIDAVDAFARTLFIRAKQISGPSFTDAATAVRQLHLSLRHLRIEAADQDSLLNNPDAAGYAHQLPRLIENCNFALEQLSAILDKHGNGVSTAECSAVKDKVASVAARLTQEHTNVARFLDTIQLHNPANPPQDANWDESVDLEDIKNKVDKVAKRVFKRQGSELSEDSDRTWREFKTELEKEGFAPNVLRQHKDVLRAYIRELESASCEGNGSPPTFQGMLEYEANTAPQPVQPPTVPPKIPLTDGDIGSRSDKFQPTMRSERRHPDEAPAETHALARRPSSPEDMAIISTRELISLDALNHSMAMMHIEPVYNQRPNPPERRYLTAGAHDDVPPPSANFSTSPSFYSYTPNQSSRQRSPPRPASPGLAPDRYGNKIPIDAQWTKIRRTLVSPEALARAGVRYEARPEYVAVLGRLTKEEVMEFARQSAECRASRAGSHFTPRRTSPPRREYSWKTRHDDGDDHLYDSTDDDEKLSNKGTKSYPYIVSPPEKTRTSPNGSTVKPKPILKNKNENHVHFGPDPYEVDPRGSPPRKDKDGRRIYAASSSSSSSHRRRRDDDRDNRRDDDRYRRSDNDRRSRDERNIRKKSIGETIGAVSIGGAAVSLLTVLAHAAVGV</sequence>
<gene>
    <name evidence="3" type="ORF">VHEMI08755</name>
</gene>
<reference evidence="3 4" key="1">
    <citation type="journal article" date="2015" name="Genome Announc.">
        <title>Draft Genome Sequence and Gene Annotation of the Entomopathogenic Fungus Verticillium hemipterigenum.</title>
        <authorList>
            <person name="Horn F."/>
            <person name="Habel A."/>
            <person name="Scharf D.H."/>
            <person name="Dworschak J."/>
            <person name="Brakhage A.A."/>
            <person name="Guthke R."/>
            <person name="Hertweck C."/>
            <person name="Linde J."/>
        </authorList>
    </citation>
    <scope>NUCLEOTIDE SEQUENCE [LARGE SCALE GENOMIC DNA]</scope>
</reference>
<feature type="compositionally biased region" description="Polar residues" evidence="1">
    <location>
        <begin position="347"/>
        <end position="361"/>
    </location>
</feature>
<dbReference type="OrthoDB" id="5226662at2759"/>
<feature type="compositionally biased region" description="Basic and acidic residues" evidence="1">
    <location>
        <begin position="257"/>
        <end position="277"/>
    </location>
</feature>
<feature type="compositionally biased region" description="Basic and acidic residues" evidence="1">
    <location>
        <begin position="457"/>
        <end position="476"/>
    </location>
</feature>
<name>A0A0A1TEH4_9HYPO</name>
<evidence type="ECO:0000259" key="2">
    <source>
        <dbReference type="Pfam" id="PF26118"/>
    </source>
</evidence>
<feature type="compositionally biased region" description="Basic and acidic residues" evidence="1">
    <location>
        <begin position="565"/>
        <end position="592"/>
    </location>
</feature>
<feature type="region of interest" description="Disordered" evidence="1">
    <location>
        <begin position="322"/>
        <end position="385"/>
    </location>
</feature>
<keyword evidence="4" id="KW-1185">Reference proteome</keyword>
<dbReference type="STRING" id="1531966.A0A0A1TEH4"/>
<feature type="region of interest" description="Disordered" evidence="1">
    <location>
        <begin position="238"/>
        <end position="294"/>
    </location>
</feature>
<feature type="compositionally biased region" description="Pro residues" evidence="1">
    <location>
        <begin position="240"/>
        <end position="250"/>
    </location>
</feature>
<dbReference type="PANTHER" id="PTHR42081:SF2">
    <property type="entry name" value="NIPPED-B-LIKE PROTEIN B"/>
    <property type="match status" value="1"/>
</dbReference>
<proteinExistence type="predicted"/>
<feature type="domain" description="DUF8035" evidence="2">
    <location>
        <begin position="389"/>
        <end position="442"/>
    </location>
</feature>
<dbReference type="EMBL" id="CDHN01000005">
    <property type="protein sequence ID" value="CEJ93144.1"/>
    <property type="molecule type" value="Genomic_DNA"/>
</dbReference>
<protein>
    <recommendedName>
        <fullName evidence="2">DUF8035 domain-containing protein</fullName>
    </recommendedName>
</protein>
<accession>A0A0A1TEH4</accession>
<feature type="region of interest" description="Disordered" evidence="1">
    <location>
        <begin position="438"/>
        <end position="592"/>
    </location>
</feature>
<feature type="compositionally biased region" description="Basic and acidic residues" evidence="1">
    <location>
        <begin position="328"/>
        <end position="342"/>
    </location>
</feature>
<evidence type="ECO:0000313" key="3">
    <source>
        <dbReference type="EMBL" id="CEJ93144.1"/>
    </source>
</evidence>
<dbReference type="AlphaFoldDB" id="A0A0A1TEH4"/>
<organism evidence="3 4">
    <name type="scientific">[Torrubiella] hemipterigena</name>
    <dbReference type="NCBI Taxonomy" id="1531966"/>
    <lineage>
        <taxon>Eukaryota</taxon>
        <taxon>Fungi</taxon>
        <taxon>Dikarya</taxon>
        <taxon>Ascomycota</taxon>
        <taxon>Pezizomycotina</taxon>
        <taxon>Sordariomycetes</taxon>
        <taxon>Hypocreomycetidae</taxon>
        <taxon>Hypocreales</taxon>
        <taxon>Clavicipitaceae</taxon>
        <taxon>Clavicipitaceae incertae sedis</taxon>
        <taxon>'Torrubiella' clade</taxon>
    </lineage>
</organism>
<dbReference type="InterPro" id="IPR058348">
    <property type="entry name" value="DUF8035"/>
</dbReference>
<evidence type="ECO:0000256" key="1">
    <source>
        <dbReference type="SAM" id="MobiDB-lite"/>
    </source>
</evidence>
<dbReference type="PANTHER" id="PTHR42081">
    <property type="entry name" value="ZINC FINGER PROTEIN DHHC DOMAIN CONTAINING PROTEIN"/>
    <property type="match status" value="1"/>
</dbReference>
<dbReference type="Proteomes" id="UP000039046">
    <property type="component" value="Unassembled WGS sequence"/>
</dbReference>